<dbReference type="OrthoDB" id="9804110at2"/>
<evidence type="ECO:0000256" key="9">
    <source>
        <dbReference type="HAMAP-Rule" id="MF_00530"/>
    </source>
</evidence>
<dbReference type="InterPro" id="IPR036794">
    <property type="entry name" value="ATP_F1_dsu/esu_C_sf"/>
</dbReference>
<dbReference type="Gene3D" id="2.60.15.10">
    <property type="entry name" value="F0F1 ATP synthase delta/epsilon subunit, N-terminal"/>
    <property type="match status" value="1"/>
</dbReference>
<keyword evidence="7 9" id="KW-0139">CF(1)</keyword>
<dbReference type="RefSeq" id="WP_073337649.1">
    <property type="nucleotide sequence ID" value="NZ_FQXM01000006.1"/>
</dbReference>
<dbReference type="PANTHER" id="PTHR13822">
    <property type="entry name" value="ATP SYNTHASE DELTA/EPSILON CHAIN"/>
    <property type="match status" value="1"/>
</dbReference>
<dbReference type="EMBL" id="FQXM01000006">
    <property type="protein sequence ID" value="SHH50611.1"/>
    <property type="molecule type" value="Genomic_DNA"/>
</dbReference>
<evidence type="ECO:0000256" key="8">
    <source>
        <dbReference type="ARBA" id="ARBA00023310"/>
    </source>
</evidence>
<evidence type="ECO:0000256" key="1">
    <source>
        <dbReference type="ARBA" id="ARBA00004202"/>
    </source>
</evidence>
<sequence>MDKLFELKIITPFSEFYFGKASSLNTETYKGRIGILKNRVPLIAELKPTITEFIQEDGKRIRFFSSEGILKVVNDKVYMYCTSCENKDDIDLKQAKESKLQAEEQLKNLKENENISLIKLALEKNIKRIELVEGKHE</sequence>
<evidence type="ECO:0000256" key="6">
    <source>
        <dbReference type="ARBA" id="ARBA00023136"/>
    </source>
</evidence>
<comment type="subcellular location">
    <subcellularLocation>
        <location evidence="1 9">Cell membrane</location>
        <topology evidence="1 9">Peripheral membrane protein</topology>
    </subcellularLocation>
</comment>
<gene>
    <name evidence="9" type="primary">atpC</name>
    <name evidence="12" type="ORF">SAMN02745207_01330</name>
</gene>
<dbReference type="PANTHER" id="PTHR13822:SF10">
    <property type="entry name" value="ATP SYNTHASE EPSILON CHAIN, CHLOROPLASTIC"/>
    <property type="match status" value="1"/>
</dbReference>
<evidence type="ECO:0000256" key="4">
    <source>
        <dbReference type="ARBA" id="ARBA00022475"/>
    </source>
</evidence>
<evidence type="ECO:0000313" key="13">
    <source>
        <dbReference type="Proteomes" id="UP000184447"/>
    </source>
</evidence>
<evidence type="ECO:0000259" key="11">
    <source>
        <dbReference type="Pfam" id="PF02823"/>
    </source>
</evidence>
<reference evidence="12 13" key="1">
    <citation type="submission" date="2016-11" db="EMBL/GenBank/DDBJ databases">
        <authorList>
            <person name="Jaros S."/>
            <person name="Januszkiewicz K."/>
            <person name="Wedrychowicz H."/>
        </authorList>
    </citation>
    <scope>NUCLEOTIDE SEQUENCE [LARGE SCALE GENOMIC DNA]</scope>
    <source>
        <strain evidence="12 13">DSM 8605</strain>
    </source>
</reference>
<proteinExistence type="inferred from homology"/>
<comment type="similarity">
    <text evidence="2 9 10">Belongs to the ATPase epsilon chain family.</text>
</comment>
<organism evidence="12 13">
    <name type="scientific">Clostridium grantii DSM 8605</name>
    <dbReference type="NCBI Taxonomy" id="1121316"/>
    <lineage>
        <taxon>Bacteria</taxon>
        <taxon>Bacillati</taxon>
        <taxon>Bacillota</taxon>
        <taxon>Clostridia</taxon>
        <taxon>Eubacteriales</taxon>
        <taxon>Clostridiaceae</taxon>
        <taxon>Clostridium</taxon>
    </lineage>
</organism>
<dbReference type="CDD" id="cd12152">
    <property type="entry name" value="F1-ATPase_delta"/>
    <property type="match status" value="1"/>
</dbReference>
<protein>
    <recommendedName>
        <fullName evidence="9">ATP synthase epsilon chain</fullName>
    </recommendedName>
    <alternativeName>
        <fullName evidence="9">ATP synthase F1 sector epsilon subunit</fullName>
    </alternativeName>
    <alternativeName>
        <fullName evidence="9">F-ATPase epsilon subunit</fullName>
    </alternativeName>
</protein>
<dbReference type="GO" id="GO:0005886">
    <property type="term" value="C:plasma membrane"/>
    <property type="evidence" value="ECO:0007669"/>
    <property type="project" value="UniProtKB-SubCell"/>
</dbReference>
<dbReference type="AlphaFoldDB" id="A0A1M5TIX2"/>
<evidence type="ECO:0000256" key="5">
    <source>
        <dbReference type="ARBA" id="ARBA00023065"/>
    </source>
</evidence>
<evidence type="ECO:0000313" key="12">
    <source>
        <dbReference type="EMBL" id="SHH50611.1"/>
    </source>
</evidence>
<keyword evidence="8 9" id="KW-0066">ATP synthesis</keyword>
<dbReference type="InterPro" id="IPR001469">
    <property type="entry name" value="ATP_synth_F1_dsu/esu"/>
</dbReference>
<keyword evidence="4 9" id="KW-1003">Cell membrane</keyword>
<dbReference type="SUPFAM" id="SSF46604">
    <property type="entry name" value="Epsilon subunit of F1F0-ATP synthase C-terminal domain"/>
    <property type="match status" value="1"/>
</dbReference>
<dbReference type="HAMAP" id="MF_00530">
    <property type="entry name" value="ATP_synth_epsil_bac"/>
    <property type="match status" value="1"/>
</dbReference>
<evidence type="ECO:0000256" key="7">
    <source>
        <dbReference type="ARBA" id="ARBA00023196"/>
    </source>
</evidence>
<evidence type="ECO:0000256" key="2">
    <source>
        <dbReference type="ARBA" id="ARBA00005712"/>
    </source>
</evidence>
<dbReference type="GO" id="GO:0045259">
    <property type="term" value="C:proton-transporting ATP synthase complex"/>
    <property type="evidence" value="ECO:0007669"/>
    <property type="project" value="UniProtKB-KW"/>
</dbReference>
<dbReference type="Proteomes" id="UP000184447">
    <property type="component" value="Unassembled WGS sequence"/>
</dbReference>
<comment type="function">
    <text evidence="9">Produces ATP from ADP in the presence of a proton gradient across the membrane.</text>
</comment>
<dbReference type="STRING" id="1121316.SAMN02745207_01330"/>
<comment type="subunit">
    <text evidence="9 10">F-type ATPases have 2 components, CF(1) - the catalytic core - and CF(0) - the membrane proton channel. CF(1) has five subunits: alpha(3), beta(3), gamma(1), delta(1), epsilon(1). CF(0) has three main subunits: a, b and c.</text>
</comment>
<evidence type="ECO:0000256" key="10">
    <source>
        <dbReference type="RuleBase" id="RU003656"/>
    </source>
</evidence>
<dbReference type="GO" id="GO:0005524">
    <property type="term" value="F:ATP binding"/>
    <property type="evidence" value="ECO:0007669"/>
    <property type="project" value="UniProtKB-UniRule"/>
</dbReference>
<dbReference type="SUPFAM" id="SSF51344">
    <property type="entry name" value="Epsilon subunit of F1F0-ATP synthase N-terminal domain"/>
    <property type="match status" value="1"/>
</dbReference>
<dbReference type="InterPro" id="IPR020546">
    <property type="entry name" value="ATP_synth_F1_dsu/esu_N"/>
</dbReference>
<evidence type="ECO:0000256" key="3">
    <source>
        <dbReference type="ARBA" id="ARBA00022448"/>
    </source>
</evidence>
<dbReference type="InterPro" id="IPR036771">
    <property type="entry name" value="ATPsynth_dsu/esu_N"/>
</dbReference>
<keyword evidence="13" id="KW-1185">Reference proteome</keyword>
<dbReference type="NCBIfam" id="TIGR01216">
    <property type="entry name" value="ATP_synt_epsi"/>
    <property type="match status" value="1"/>
</dbReference>
<keyword evidence="9" id="KW-0375">Hydrogen ion transport</keyword>
<dbReference type="GO" id="GO:0046933">
    <property type="term" value="F:proton-transporting ATP synthase activity, rotational mechanism"/>
    <property type="evidence" value="ECO:0007669"/>
    <property type="project" value="UniProtKB-UniRule"/>
</dbReference>
<keyword evidence="5 9" id="KW-0406">Ion transport</keyword>
<name>A0A1M5TIX2_9CLOT</name>
<keyword evidence="3 9" id="KW-0813">Transport</keyword>
<keyword evidence="6 9" id="KW-0472">Membrane</keyword>
<accession>A0A1M5TIX2</accession>
<dbReference type="Pfam" id="PF02823">
    <property type="entry name" value="ATP-synt_DE_N"/>
    <property type="match status" value="1"/>
</dbReference>
<feature type="domain" description="ATP synthase F1 complex delta/epsilon subunit N-terminal" evidence="11">
    <location>
        <begin position="5"/>
        <end position="78"/>
    </location>
</feature>